<evidence type="ECO:0000313" key="8">
    <source>
        <dbReference type="EMBL" id="SHG82616.1"/>
    </source>
</evidence>
<dbReference type="RefSeq" id="WP_073125050.1">
    <property type="nucleotide sequence ID" value="NZ_BAABCH010000002.1"/>
</dbReference>
<dbReference type="PROSITE" id="PS00595">
    <property type="entry name" value="AA_TRANSFER_CLASS_5"/>
    <property type="match status" value="1"/>
</dbReference>
<dbReference type="GO" id="GO:0031071">
    <property type="term" value="F:cysteine desulfurase activity"/>
    <property type="evidence" value="ECO:0007669"/>
    <property type="project" value="UniProtKB-EC"/>
</dbReference>
<comment type="cofactor">
    <cofactor evidence="1 6">
        <name>pyridoxal 5'-phosphate</name>
        <dbReference type="ChEBI" id="CHEBI:597326"/>
    </cofactor>
</comment>
<dbReference type="OrthoDB" id="9804366at2"/>
<dbReference type="InterPro" id="IPR000192">
    <property type="entry name" value="Aminotrans_V_dom"/>
</dbReference>
<dbReference type="EMBL" id="FQWX01000008">
    <property type="protein sequence ID" value="SHG82616.1"/>
    <property type="molecule type" value="Genomic_DNA"/>
</dbReference>
<dbReference type="InterPro" id="IPR016454">
    <property type="entry name" value="Cysteine_dSase"/>
</dbReference>
<dbReference type="PANTHER" id="PTHR43586:SF4">
    <property type="entry name" value="ISOPENICILLIN N EPIMERASE"/>
    <property type="match status" value="1"/>
</dbReference>
<dbReference type="NCBIfam" id="TIGR01977">
    <property type="entry name" value="am_tr_V_EF2568"/>
    <property type="match status" value="1"/>
</dbReference>
<evidence type="ECO:0000256" key="6">
    <source>
        <dbReference type="RuleBase" id="RU004504"/>
    </source>
</evidence>
<keyword evidence="9" id="KW-1185">Reference proteome</keyword>
<gene>
    <name evidence="8" type="ORF">SAMN04488530_10877</name>
</gene>
<dbReference type="InterPro" id="IPR015421">
    <property type="entry name" value="PyrdxlP-dep_Trfase_major"/>
</dbReference>
<dbReference type="Pfam" id="PF00266">
    <property type="entry name" value="Aminotran_5"/>
    <property type="match status" value="1"/>
</dbReference>
<proteinExistence type="inferred from homology"/>
<dbReference type="Gene3D" id="3.40.640.10">
    <property type="entry name" value="Type I PLP-dependent aspartate aminotransferase-like (Major domain)"/>
    <property type="match status" value="1"/>
</dbReference>
<dbReference type="InterPro" id="IPR020578">
    <property type="entry name" value="Aminotrans_V_PyrdxlP_BS"/>
</dbReference>
<reference evidence="9" key="1">
    <citation type="submission" date="2016-11" db="EMBL/GenBank/DDBJ databases">
        <authorList>
            <person name="Varghese N."/>
            <person name="Submissions S."/>
        </authorList>
    </citation>
    <scope>NUCLEOTIDE SEQUENCE [LARGE SCALE GENOMIC DNA]</scope>
    <source>
        <strain evidence="9">DSM 2635</strain>
    </source>
</reference>
<feature type="domain" description="Aminotransferase class V" evidence="7">
    <location>
        <begin position="4"/>
        <end position="373"/>
    </location>
</feature>
<dbReference type="InterPro" id="IPR015424">
    <property type="entry name" value="PyrdxlP-dep_Trfase"/>
</dbReference>
<protein>
    <recommendedName>
        <fullName evidence="3">cysteine desulfurase</fullName>
        <ecNumber evidence="3">2.8.1.7</ecNumber>
    </recommendedName>
</protein>
<dbReference type="PIRSF" id="PIRSF005572">
    <property type="entry name" value="NifS"/>
    <property type="match status" value="1"/>
</dbReference>
<evidence type="ECO:0000256" key="2">
    <source>
        <dbReference type="ARBA" id="ARBA00010447"/>
    </source>
</evidence>
<dbReference type="AlphaFoldDB" id="A0A1M5MZ45"/>
<dbReference type="SUPFAM" id="SSF53383">
    <property type="entry name" value="PLP-dependent transferases"/>
    <property type="match status" value="1"/>
</dbReference>
<dbReference type="Proteomes" id="UP000243255">
    <property type="component" value="Unassembled WGS sequence"/>
</dbReference>
<dbReference type="EC" id="2.8.1.7" evidence="3"/>
<comment type="catalytic activity">
    <reaction evidence="5">
        <text>(sulfur carrier)-H + L-cysteine = (sulfur carrier)-SH + L-alanine</text>
        <dbReference type="Rhea" id="RHEA:43892"/>
        <dbReference type="Rhea" id="RHEA-COMP:14737"/>
        <dbReference type="Rhea" id="RHEA-COMP:14739"/>
        <dbReference type="ChEBI" id="CHEBI:29917"/>
        <dbReference type="ChEBI" id="CHEBI:35235"/>
        <dbReference type="ChEBI" id="CHEBI:57972"/>
        <dbReference type="ChEBI" id="CHEBI:64428"/>
        <dbReference type="EC" id="2.8.1.7"/>
    </reaction>
</comment>
<name>A0A1M5MZ45_9FIRM</name>
<dbReference type="InterPro" id="IPR015422">
    <property type="entry name" value="PyrdxlP-dep_Trfase_small"/>
</dbReference>
<dbReference type="InterPro" id="IPR010969">
    <property type="entry name" value="Cys_dSase-rel_unknwn_funct"/>
</dbReference>
<dbReference type="PANTHER" id="PTHR43586">
    <property type="entry name" value="CYSTEINE DESULFURASE"/>
    <property type="match status" value="1"/>
</dbReference>
<accession>A0A1M5MZ45</accession>
<evidence type="ECO:0000256" key="3">
    <source>
        <dbReference type="ARBA" id="ARBA00012239"/>
    </source>
</evidence>
<sequence>MKRVYCDNGATSYPKAPFVGETVLDYINNIGCNVNRGVYSTSFKAENTVYETRELICDLFNFKTAENVVFTQNITTSLNVVLKGLLREGDNVVVSSMEHNAVMRPLTSMKQRGVTITKVNGNILGEISIEDIENAISENTKAIVMTHASNVCGTVLPIRKIGELCKKYNKIFIVDSAQTAGVLDIDIKKDNIDILCFTGHKGLLGPQGIGGFLIKEELVERVSPLIEGGTGSLSELEVQPTYMPDKFESGTPNVPGIFGLNASLNYLLKTGLESIYNKEIDLTSRFIEKIMNIDEKLLIGKKDIVDRTAVVSLDFKDLDNGIVCHNLDKNYGISTRSGLHCAPSAHKTLNTFPRGTVRFSFGHFNSYEDIDYVIDSINKIYKTK</sequence>
<organism evidence="8 9">
    <name type="scientific">Asaccharospora irregularis DSM 2635</name>
    <dbReference type="NCBI Taxonomy" id="1121321"/>
    <lineage>
        <taxon>Bacteria</taxon>
        <taxon>Bacillati</taxon>
        <taxon>Bacillota</taxon>
        <taxon>Clostridia</taxon>
        <taxon>Peptostreptococcales</taxon>
        <taxon>Peptostreptococcaceae</taxon>
        <taxon>Asaccharospora</taxon>
    </lineage>
</organism>
<keyword evidence="4" id="KW-0663">Pyridoxal phosphate</keyword>
<evidence type="ECO:0000313" key="9">
    <source>
        <dbReference type="Proteomes" id="UP000243255"/>
    </source>
</evidence>
<evidence type="ECO:0000259" key="7">
    <source>
        <dbReference type="Pfam" id="PF00266"/>
    </source>
</evidence>
<comment type="similarity">
    <text evidence="2">Belongs to the class-V pyridoxal-phosphate-dependent aminotransferase family. Csd subfamily.</text>
</comment>
<dbReference type="STRING" id="1121321.SAMN04488530_10877"/>
<evidence type="ECO:0000256" key="5">
    <source>
        <dbReference type="ARBA" id="ARBA00050776"/>
    </source>
</evidence>
<dbReference type="Gene3D" id="3.90.1150.10">
    <property type="entry name" value="Aspartate Aminotransferase, domain 1"/>
    <property type="match status" value="1"/>
</dbReference>
<evidence type="ECO:0000256" key="4">
    <source>
        <dbReference type="ARBA" id="ARBA00022898"/>
    </source>
</evidence>
<evidence type="ECO:0000256" key="1">
    <source>
        <dbReference type="ARBA" id="ARBA00001933"/>
    </source>
</evidence>